<dbReference type="Gene3D" id="3.30.1540.10">
    <property type="entry name" value="formyl-coa transferase, domain 3"/>
    <property type="match status" value="1"/>
</dbReference>
<accession>A0ABX0SF64</accession>
<comment type="similarity">
    <text evidence="1">Belongs to the CoA-transferase III family.</text>
</comment>
<dbReference type="InterPro" id="IPR023606">
    <property type="entry name" value="CoA-Trfase_III_dom_1_sf"/>
</dbReference>
<proteinExistence type="inferred from homology"/>
<evidence type="ECO:0000256" key="2">
    <source>
        <dbReference type="ARBA" id="ARBA00022679"/>
    </source>
</evidence>
<dbReference type="PANTHER" id="PTHR48228:SF6">
    <property type="entry name" value="L-CARNITINE COA-TRANSFERASE"/>
    <property type="match status" value="1"/>
</dbReference>
<dbReference type="PANTHER" id="PTHR48228">
    <property type="entry name" value="SUCCINYL-COA--D-CITRAMALATE COA-TRANSFERASE"/>
    <property type="match status" value="1"/>
</dbReference>
<sequence length="783" mass="83249">MSKGGEALVRKLLGTARSGPLRELVIVQLTQGLAGEFAGAILSDHHAVVVIAEDAAQGAPLRRRHDGKSSSLQFQSEARGKFSYAVDLHSHSGRQALRRLLDAADGLIEDLGPGGLEGLGLDPEDLHRSNPRLDILRISPFGLDGPRRGEPGDDRIAQAFGGTAYVTGFPGTPPLHVATPIADLTTGLQGANGLLLALLDRSQQGQVIDLALYETILRLQEEALIEYVHDGTVRERVGNEYGHTVPSSHFLTNDGHWVAVSATSRPTFAALCRAIESPDAASRPEFSDEARSSHREEVNAMIQDWIGAHSLGEVERAFRQEGAPVSLIRSIDDILANEHIRAARMIEEVTGEDGTPFTTTGRAPQLVGVDEPLGSVPAVGQHTEAINRWLAEQTPGATDLQDSPAHSTPLAGLKVLDLGHFIAGPFAGAILAEFGADVVKVDRPQAAAPSAHSTVYTFFRSLNRGKRGLELDLKRTEGRDLLRALISRTDVVIENYRPGTLESWGLSPEELLAINPDLVVLRISGFGQTGPDAARPAFDRVGLAAGGLSYLGGVRDRPPLRPGVLLSDYTAGLFGVFGVLTSLIGVRQGDGGRVVDTSLVGSIVRLLGDVPALRTAAGVARERDEARWSGYEYDVSTADRAGTPFVVSAHDATQAGQALAHLGLPYPEHSLTADQFSDAIKHWSAERDASKAIHEAQQAGLAATRSLSIADLVADAHVRARQNIHMVTDSSFGTVPIVVGTPRFSRSVTAPVTIAAAPGLDAADILELPVDELGRLRREGVVG</sequence>
<dbReference type="EMBL" id="JAAMOZ010000001">
    <property type="protein sequence ID" value="NIH57019.1"/>
    <property type="molecule type" value="Genomic_DNA"/>
</dbReference>
<dbReference type="Pfam" id="PF02515">
    <property type="entry name" value="CoA_transf_3"/>
    <property type="match status" value="2"/>
</dbReference>
<gene>
    <name evidence="3" type="ORF">FB473_001664</name>
</gene>
<dbReference type="Gene3D" id="3.40.50.10540">
    <property type="entry name" value="Crotonobetainyl-coa:carnitine coa-transferase, domain 1"/>
    <property type="match status" value="2"/>
</dbReference>
<keyword evidence="2" id="KW-0808">Transferase</keyword>
<organism evidence="3 4">
    <name type="scientific">Brooklawnia cerclae</name>
    <dbReference type="NCBI Taxonomy" id="349934"/>
    <lineage>
        <taxon>Bacteria</taxon>
        <taxon>Bacillati</taxon>
        <taxon>Actinomycetota</taxon>
        <taxon>Actinomycetes</taxon>
        <taxon>Propionibacteriales</taxon>
        <taxon>Propionibacteriaceae</taxon>
        <taxon>Brooklawnia</taxon>
    </lineage>
</organism>
<evidence type="ECO:0000313" key="3">
    <source>
        <dbReference type="EMBL" id="NIH57019.1"/>
    </source>
</evidence>
<evidence type="ECO:0000256" key="1">
    <source>
        <dbReference type="ARBA" id="ARBA00008383"/>
    </source>
</evidence>
<protein>
    <submittedName>
        <fullName evidence="3">Crotonobetainyl-CoA:carnitine CoA-transferase CaiB-like acyl-CoA transferase</fullName>
    </submittedName>
</protein>
<comment type="caution">
    <text evidence="3">The sequence shown here is derived from an EMBL/GenBank/DDBJ whole genome shotgun (WGS) entry which is preliminary data.</text>
</comment>
<evidence type="ECO:0000313" key="4">
    <source>
        <dbReference type="Proteomes" id="UP000749311"/>
    </source>
</evidence>
<dbReference type="Proteomes" id="UP000749311">
    <property type="component" value="Unassembled WGS sequence"/>
</dbReference>
<dbReference type="SUPFAM" id="SSF89796">
    <property type="entry name" value="CoA-transferase family III (CaiB/BaiF)"/>
    <property type="match status" value="2"/>
</dbReference>
<keyword evidence="4" id="KW-1185">Reference proteome</keyword>
<name>A0ABX0SF64_9ACTN</name>
<dbReference type="RefSeq" id="WP_167166398.1">
    <property type="nucleotide sequence ID" value="NZ_BAAAOO010000015.1"/>
</dbReference>
<dbReference type="InterPro" id="IPR050509">
    <property type="entry name" value="CoA-transferase_III"/>
</dbReference>
<dbReference type="InterPro" id="IPR003673">
    <property type="entry name" value="CoA-Trfase_fam_III"/>
</dbReference>
<reference evidence="3 4" key="1">
    <citation type="submission" date="2020-02" db="EMBL/GenBank/DDBJ databases">
        <title>Sequencing the genomes of 1000 actinobacteria strains.</title>
        <authorList>
            <person name="Klenk H.-P."/>
        </authorList>
    </citation>
    <scope>NUCLEOTIDE SEQUENCE [LARGE SCALE GENOMIC DNA]</scope>
    <source>
        <strain evidence="3 4">DSM 19609</strain>
    </source>
</reference>
<dbReference type="InterPro" id="IPR044855">
    <property type="entry name" value="CoA-Trfase_III_dom3_sf"/>
</dbReference>